<dbReference type="Proteomes" id="UP000292052">
    <property type="component" value="Unassembled WGS sequence"/>
</dbReference>
<sequence>MQVAEVSYGRGAERTIRIDCIFFYYLSKELRVSRAFRINLIKTQKSRRFRFILLPTRCNLIDYNWNDRVTKMVRERCELEHALSWLSTLGGAFSALGDYFERCARIAGKISVNQLKLALRLGDPTIASRCWLYFSLSLIQQQRFRIARHIIYEEYKAAKQSPARDERIVRMCKGIWAKLQYEHNIHRSRKKIENISINM</sequence>
<dbReference type="InterPro" id="IPR032072">
    <property type="entry name" value="DUF4807"/>
</dbReference>
<protein>
    <submittedName>
        <fullName evidence="1">F58A4.6-like</fullName>
    </submittedName>
</protein>
<evidence type="ECO:0000313" key="1">
    <source>
        <dbReference type="EMBL" id="RZC38270.1"/>
    </source>
</evidence>
<dbReference type="PANTHER" id="PTHR36693">
    <property type="entry name" value="GH02722P"/>
    <property type="match status" value="1"/>
</dbReference>
<dbReference type="EMBL" id="QDEB01044799">
    <property type="protein sequence ID" value="RZC38270.1"/>
    <property type="molecule type" value="Genomic_DNA"/>
</dbReference>
<dbReference type="AlphaFoldDB" id="A0A482VZL9"/>
<evidence type="ECO:0000313" key="2">
    <source>
        <dbReference type="Proteomes" id="UP000292052"/>
    </source>
</evidence>
<gene>
    <name evidence="1" type="ORF">BDFB_006265</name>
</gene>
<proteinExistence type="predicted"/>
<dbReference type="Pfam" id="PF16065">
    <property type="entry name" value="DUF4807"/>
    <property type="match status" value="1"/>
</dbReference>
<comment type="caution">
    <text evidence="1">The sequence shown here is derived from an EMBL/GenBank/DDBJ whole genome shotgun (WGS) entry which is preliminary data.</text>
</comment>
<dbReference type="STRING" id="1661398.A0A482VZL9"/>
<dbReference type="OrthoDB" id="121932at2759"/>
<dbReference type="PANTHER" id="PTHR36693:SF1">
    <property type="entry name" value="GH02722P"/>
    <property type="match status" value="1"/>
</dbReference>
<name>A0A482VZL9_ASBVE</name>
<accession>A0A482VZL9</accession>
<keyword evidence="2" id="KW-1185">Reference proteome</keyword>
<reference evidence="1 2" key="1">
    <citation type="submission" date="2017-03" db="EMBL/GenBank/DDBJ databases">
        <title>Genome of the blue death feigning beetle - Asbolus verrucosus.</title>
        <authorList>
            <person name="Rider S.D."/>
        </authorList>
    </citation>
    <scope>NUCLEOTIDE SEQUENCE [LARGE SCALE GENOMIC DNA]</scope>
    <source>
        <strain evidence="1">Butters</strain>
        <tissue evidence="1">Head and leg muscle</tissue>
    </source>
</reference>
<organism evidence="1 2">
    <name type="scientific">Asbolus verrucosus</name>
    <name type="common">Desert ironclad beetle</name>
    <dbReference type="NCBI Taxonomy" id="1661398"/>
    <lineage>
        <taxon>Eukaryota</taxon>
        <taxon>Metazoa</taxon>
        <taxon>Ecdysozoa</taxon>
        <taxon>Arthropoda</taxon>
        <taxon>Hexapoda</taxon>
        <taxon>Insecta</taxon>
        <taxon>Pterygota</taxon>
        <taxon>Neoptera</taxon>
        <taxon>Endopterygota</taxon>
        <taxon>Coleoptera</taxon>
        <taxon>Polyphaga</taxon>
        <taxon>Cucujiformia</taxon>
        <taxon>Tenebrionidae</taxon>
        <taxon>Pimeliinae</taxon>
        <taxon>Asbolus</taxon>
    </lineage>
</organism>